<keyword evidence="6 18" id="KW-1133">Transmembrane helix</keyword>
<evidence type="ECO:0000256" key="1">
    <source>
        <dbReference type="ARBA" id="ARBA00004651"/>
    </source>
</evidence>
<feature type="region of interest" description="Disordered" evidence="17">
    <location>
        <begin position="1"/>
        <end position="51"/>
    </location>
</feature>
<feature type="binding site" evidence="13">
    <location>
        <position position="1239"/>
    </location>
    <ligand>
        <name>L-glutamate</name>
        <dbReference type="ChEBI" id="CHEBI:29985"/>
    </ligand>
</feature>
<keyword evidence="11" id="KW-1071">Ligand-gated ion channel</keyword>
<evidence type="ECO:0000256" key="17">
    <source>
        <dbReference type="SAM" id="MobiDB-lite"/>
    </source>
</evidence>
<feature type="compositionally biased region" description="Polar residues" evidence="17">
    <location>
        <begin position="1"/>
        <end position="15"/>
    </location>
</feature>
<evidence type="ECO:0000256" key="12">
    <source>
        <dbReference type="ARBA" id="ARBA00023303"/>
    </source>
</evidence>
<dbReference type="InterPro" id="IPR001320">
    <property type="entry name" value="Iontro_rcpt_C"/>
</dbReference>
<feature type="binding site" evidence="13">
    <location>
        <position position="1037"/>
    </location>
    <ligand>
        <name>L-glutamate</name>
        <dbReference type="ChEBI" id="CHEBI:29985"/>
    </ligand>
</feature>
<keyword evidence="12" id="KW-0407">Ion channel</keyword>
<dbReference type="OMA" id="LARTETC"/>
<dbReference type="Pfam" id="PF00060">
    <property type="entry name" value="Lig_chan"/>
    <property type="match status" value="1"/>
</dbReference>
<evidence type="ECO:0000256" key="4">
    <source>
        <dbReference type="ARBA" id="ARBA00022475"/>
    </source>
</evidence>
<dbReference type="FunFam" id="3.40.190.10:FF:000097">
    <property type="entry name" value="Putative glutamate receptor ionotropic NMDA 3A"/>
    <property type="match status" value="1"/>
</dbReference>
<dbReference type="GO" id="GO:0038023">
    <property type="term" value="F:signaling receptor activity"/>
    <property type="evidence" value="ECO:0007669"/>
    <property type="project" value="InterPro"/>
</dbReference>
<dbReference type="InterPro" id="IPR019594">
    <property type="entry name" value="Glu/Gly-bd"/>
</dbReference>
<feature type="compositionally biased region" description="Basic and acidic residues" evidence="17">
    <location>
        <begin position="37"/>
        <end position="51"/>
    </location>
</feature>
<evidence type="ECO:0000256" key="13">
    <source>
        <dbReference type="PIRSR" id="PIRSR601508-1"/>
    </source>
</evidence>
<dbReference type="SUPFAM" id="SSF53822">
    <property type="entry name" value="Periplasmic binding protein-like I"/>
    <property type="match status" value="1"/>
</dbReference>
<keyword evidence="15" id="KW-1015">Disulfide bond</keyword>
<feature type="transmembrane region" description="Helical" evidence="18">
    <location>
        <begin position="1077"/>
        <end position="1095"/>
    </location>
</feature>
<dbReference type="SMART" id="SM00918">
    <property type="entry name" value="Lig_chan-Glu_bd"/>
    <property type="match status" value="1"/>
</dbReference>
<dbReference type="SMART" id="SM00079">
    <property type="entry name" value="PBPe"/>
    <property type="match status" value="1"/>
</dbReference>
<dbReference type="InterPro" id="IPR028082">
    <property type="entry name" value="Peripla_BP_I"/>
</dbReference>
<evidence type="ECO:0000313" key="22">
    <source>
        <dbReference type="Proteomes" id="UP001142055"/>
    </source>
</evidence>
<protein>
    <submittedName>
        <fullName evidence="21">Uncharacterized protein</fullName>
    </submittedName>
</protein>
<feature type="site" description="Crucial to convey clamshell closure to channel opening" evidence="14">
    <location>
        <position position="1177"/>
    </location>
</feature>
<feature type="binding site" evidence="13">
    <location>
        <position position="1032"/>
    </location>
    <ligand>
        <name>L-glutamate</name>
        <dbReference type="ChEBI" id="CHEBI:29985"/>
    </ligand>
</feature>
<dbReference type="FunFam" id="3.40.190.10:FF:000324">
    <property type="entry name" value="Predicted protein"/>
    <property type="match status" value="1"/>
</dbReference>
<evidence type="ECO:0000256" key="2">
    <source>
        <dbReference type="ARBA" id="ARBA00008685"/>
    </source>
</evidence>
<dbReference type="SUPFAM" id="SSF53850">
    <property type="entry name" value="Periplasmic binding protein-like II"/>
    <property type="match status" value="1"/>
</dbReference>
<evidence type="ECO:0000256" key="10">
    <source>
        <dbReference type="ARBA" id="ARBA00023180"/>
    </source>
</evidence>
<evidence type="ECO:0000259" key="20">
    <source>
        <dbReference type="SMART" id="SM00918"/>
    </source>
</evidence>
<feature type="domain" description="Ionotropic glutamate receptor L-glutamate and glycine-binding" evidence="20">
    <location>
        <begin position="964"/>
        <end position="1021"/>
    </location>
</feature>
<dbReference type="PRINTS" id="PR00177">
    <property type="entry name" value="NMDARECEPTOR"/>
</dbReference>
<evidence type="ECO:0000256" key="8">
    <source>
        <dbReference type="ARBA" id="ARBA00023136"/>
    </source>
</evidence>
<feature type="site" description="Interaction with the cone snail toxin Con-ikot-ikot" evidence="14">
    <location>
        <position position="1287"/>
    </location>
</feature>
<comment type="subcellular location">
    <subcellularLocation>
        <location evidence="1">Cell membrane</location>
        <topology evidence="1">Multi-pass membrane protein</topology>
    </subcellularLocation>
</comment>
<evidence type="ECO:0000256" key="7">
    <source>
        <dbReference type="ARBA" id="ARBA00023065"/>
    </source>
</evidence>
<evidence type="ECO:0000256" key="5">
    <source>
        <dbReference type="ARBA" id="ARBA00022692"/>
    </source>
</evidence>
<dbReference type="Pfam" id="PF10613">
    <property type="entry name" value="Lig_chan-Glu_bd"/>
    <property type="match status" value="1"/>
</dbReference>
<dbReference type="Gene3D" id="1.10.287.70">
    <property type="match status" value="1"/>
</dbReference>
<evidence type="ECO:0000256" key="3">
    <source>
        <dbReference type="ARBA" id="ARBA00022448"/>
    </source>
</evidence>
<evidence type="ECO:0000256" key="16">
    <source>
        <dbReference type="SAM" id="Coils"/>
    </source>
</evidence>
<dbReference type="FunFam" id="1.10.287.70:FF:000191">
    <property type="entry name" value="Glutamate receptor ionotropic, NMDA 3A"/>
    <property type="match status" value="1"/>
</dbReference>
<evidence type="ECO:0000256" key="15">
    <source>
        <dbReference type="PIRSR" id="PIRSR601508-3"/>
    </source>
</evidence>
<dbReference type="EMBL" id="JAPWDV010000001">
    <property type="protein sequence ID" value="KAJ6224590.1"/>
    <property type="molecule type" value="Genomic_DNA"/>
</dbReference>
<evidence type="ECO:0000256" key="6">
    <source>
        <dbReference type="ARBA" id="ARBA00022989"/>
    </source>
</evidence>
<keyword evidence="7" id="KW-0406">Ion transport</keyword>
<keyword evidence="10" id="KW-0325">Glycoprotein</keyword>
<comment type="similarity">
    <text evidence="2">Belongs to the glutamate-gated ion channel (TC 1.A.10.1) family.</text>
</comment>
<accession>A0A9Q0RSE1</accession>
<feature type="binding site" evidence="13">
    <location>
        <position position="1198"/>
    </location>
    <ligand>
        <name>L-glutamate</name>
        <dbReference type="ChEBI" id="CHEBI:29985"/>
    </ligand>
</feature>
<reference evidence="21" key="1">
    <citation type="submission" date="2022-12" db="EMBL/GenBank/DDBJ databases">
        <title>Genome assemblies of Blomia tropicalis.</title>
        <authorList>
            <person name="Cui Y."/>
        </authorList>
    </citation>
    <scope>NUCLEOTIDE SEQUENCE</scope>
    <source>
        <tissue evidence="21">Adult mites</tissue>
    </source>
</reference>
<dbReference type="InterPro" id="IPR001508">
    <property type="entry name" value="Iono_Glu_rcpt_met"/>
</dbReference>
<feature type="domain" description="Ionotropic glutamate receptor C-terminal" evidence="19">
    <location>
        <begin position="957"/>
        <end position="1304"/>
    </location>
</feature>
<dbReference type="GO" id="GO:0005886">
    <property type="term" value="C:plasma membrane"/>
    <property type="evidence" value="ECO:0007669"/>
    <property type="project" value="UniProtKB-SubCell"/>
</dbReference>
<evidence type="ECO:0000256" key="9">
    <source>
        <dbReference type="ARBA" id="ARBA00023170"/>
    </source>
</evidence>
<keyword evidence="8 18" id="KW-0472">Membrane</keyword>
<evidence type="ECO:0000313" key="21">
    <source>
        <dbReference type="EMBL" id="KAJ6224590.1"/>
    </source>
</evidence>
<keyword evidence="16" id="KW-0175">Coiled coil</keyword>
<feature type="region of interest" description="Disordered" evidence="17">
    <location>
        <begin position="1628"/>
        <end position="1659"/>
    </location>
</feature>
<keyword evidence="22" id="KW-1185">Reference proteome</keyword>
<dbReference type="PANTHER" id="PTHR18966">
    <property type="entry name" value="IONOTROPIC GLUTAMATE RECEPTOR"/>
    <property type="match status" value="1"/>
</dbReference>
<evidence type="ECO:0000256" key="18">
    <source>
        <dbReference type="SAM" id="Phobius"/>
    </source>
</evidence>
<dbReference type="InterPro" id="IPR015683">
    <property type="entry name" value="Ionotropic_Glu_rcpt"/>
</dbReference>
<keyword evidence="9" id="KW-0675">Receptor</keyword>
<keyword evidence="3" id="KW-0813">Transport</keyword>
<feature type="disulfide bond" evidence="15">
    <location>
        <begin position="1253"/>
        <end position="1307"/>
    </location>
</feature>
<organism evidence="21 22">
    <name type="scientific">Blomia tropicalis</name>
    <name type="common">Mite</name>
    <dbReference type="NCBI Taxonomy" id="40697"/>
    <lineage>
        <taxon>Eukaryota</taxon>
        <taxon>Metazoa</taxon>
        <taxon>Ecdysozoa</taxon>
        <taxon>Arthropoda</taxon>
        <taxon>Chelicerata</taxon>
        <taxon>Arachnida</taxon>
        <taxon>Acari</taxon>
        <taxon>Acariformes</taxon>
        <taxon>Sarcoptiformes</taxon>
        <taxon>Astigmata</taxon>
        <taxon>Glycyphagoidea</taxon>
        <taxon>Echimyopodidae</taxon>
        <taxon>Blomia</taxon>
    </lineage>
</organism>
<evidence type="ECO:0000256" key="11">
    <source>
        <dbReference type="ARBA" id="ARBA00023286"/>
    </source>
</evidence>
<evidence type="ECO:0000259" key="19">
    <source>
        <dbReference type="SMART" id="SM00079"/>
    </source>
</evidence>
<feature type="transmembrane region" description="Helical" evidence="18">
    <location>
        <begin position="1325"/>
        <end position="1349"/>
    </location>
</feature>
<feature type="coiled-coil region" evidence="16">
    <location>
        <begin position="1697"/>
        <end position="1724"/>
    </location>
</feature>
<feature type="transmembrane region" description="Helical" evidence="18">
    <location>
        <begin position="1116"/>
        <end position="1134"/>
    </location>
</feature>
<dbReference type="Proteomes" id="UP001142055">
    <property type="component" value="Chromosome 1"/>
</dbReference>
<dbReference type="GO" id="GO:0015276">
    <property type="term" value="F:ligand-gated monoatomic ion channel activity"/>
    <property type="evidence" value="ECO:0007669"/>
    <property type="project" value="InterPro"/>
</dbReference>
<keyword evidence="4" id="KW-1003">Cell membrane</keyword>
<evidence type="ECO:0000256" key="14">
    <source>
        <dbReference type="PIRSR" id="PIRSR601508-2"/>
    </source>
</evidence>
<keyword evidence="5 18" id="KW-0812">Transmembrane</keyword>
<comment type="caution">
    <text evidence="21">The sequence shown here is derived from an EMBL/GenBank/DDBJ whole genome shotgun (WGS) entry which is preliminary data.</text>
</comment>
<dbReference type="Gene3D" id="3.40.190.10">
    <property type="entry name" value="Periplasmic binding protein-like II"/>
    <property type="match status" value="2"/>
</dbReference>
<proteinExistence type="inferred from homology"/>
<name>A0A9Q0RSE1_BLOTA</name>
<gene>
    <name evidence="21" type="ORF">RDWZM_003135</name>
</gene>
<feature type="compositionally biased region" description="Basic residues" evidence="17">
    <location>
        <begin position="26"/>
        <end position="36"/>
    </location>
</feature>
<feature type="transmembrane region" description="Helical" evidence="18">
    <location>
        <begin position="1146"/>
        <end position="1174"/>
    </location>
</feature>
<feature type="transmembrane region" description="Helical" evidence="18">
    <location>
        <begin position="109"/>
        <end position="129"/>
    </location>
</feature>
<sequence length="1729" mass="197801">MNDRNVLSSIRQSHNQAHRIETSQASKHHHHHHHHLLRLEQNHRQQNQRDRTIVQPKSICIYRWDEHILEDSIVRQDEVRLDKRGAKHQYIRRRSMPPPPNHTSPVAKLNLYSIFTVIIVVLVFCTYTNEFMFCLPMSTVAAFKLDPNLHHKPPPSPPLPSSEAKATAKASILDANSNNNNNNNNQIRLIDRKILEHTFGQSIRTANETHFQTESANKLHEPTRRVLPNLPSSIRASDIPLVVISEPANNDTERLLTFVCEWITANNPIIVLSLLDKERNFFASQATLSAGIPLVSLTQSYRNEISTIADDHQVEIDFAETTLSLFDDLLSPSSIPQRPNVFTSLNEPSSLTMSLDPPIQTLADATFELLRAQYWFDAILIVDDSIVSDLFVRRLNALCSNSNEIYPGREHGKWRRSTSNKDQLVDAAKLDNTLYGDGFAWSNFKKSSLRKSQFRMAALNDHQYDGIVRAELNFGADDARRRLMTDAELLEMRRSKEASLLGVWNNLIVIRLSRSLAQTEFYLRMAQIQTSHRRVVLIHADWSTTQRVVNTARELDLFKGDKIWMLLDGMLDQRPDIFNPTGSNVNEQPMEQRIDLPNGMLALRHRKRPIDDPNMLDSIVKLTGKAALNSLRNELYWNTILSDQSSSNGSPLHKSHPSASSSPTSFSFSSSSFYSSSSSQSSNINNVPVTETPFSTLSSNPYPNGCGIVNYTDSDRKHRINILRQAYVMADDNKDDDDQEDELRNLVEPVLSRYKWNRRRPCSSLRSSAKTYYSGKEEPHTNYDRNRAMDEMMNHYDHMVDDTKTDEGIIERADELESRIDNSDLYRWIVPEFEILNLVPVKDDIRKSEWRSVGNVTADQATVNTILYIGADKVPDYIMYDGPDGPNYRPDSQNNPESRPLMYMTNSGKHRFRVVTNIAPPFVIESTKLDNNTCLTGDFCLKIETNVREDLISIFTDFRSQRRLYENKKYVVKCCAGIAIDLLNAVARDLHFDYDLYLVADGLFGVKKDGQWDGVTADLVNDLAHLTFTAFSTTSSRVQAIDYSVPFFYSGVSCLSVSSNETDVPLLAFLIPFSYELWAAIFAGLFATAVAAAIYEWFSPFGLNPWGRQRTKNFSLASALWVMCSLLFSHLVAFKAPKSWPNKVLINVWGAFSVIFLATYTANIAAHFAGLFLVPEVNDFHDTSLMKQRTGTARSSASEGYLMEKYTDLWHYIKRHKVDSFDEGLEHLRAGILDVLIGDTAILDYFRATDPGCSLRLLGDSIFDDAYAVGMQKGFPFRESISNLILKYNEYGFLDQLHRKWYGRVHCLESSSLTKPKPLTVRAEAGVFLMLGFGILVGIIILFAEHFVFKYILPLLRKKSKDCFWKSPNLMFFSQKLYRFINTVELVSPHHSAKEIITNLREGQIASLFQKSVKRKAKEEARRRKSKSQFFEMIQEVRKVVQRQQQERSLQEDDDDDDNEEMLKLGLDEESINNTNANRATRASFMFSKENSLIEQDRIGNRVSAIRFKEPEIFDDLNRRLIDINRKPEGDTNRRLISNLKYGDQNITGPLARTETCNYDQNDQNEQIKRRREALRKCHLSSNSFSLEDIFFQGLLSEGVNGPKKSFPKCGRRILSFEDLPAIKKELSESSNDHYDGNSPYDLSLERPSSRTSTTRGRISKATTVPFDLSHHRHRPIDHNVSGLSRNDILSLWQASERELMLRLEESIEQRRVLEEKIALLQRTLMKPP</sequence>